<evidence type="ECO:0000313" key="15">
    <source>
        <dbReference type="Proteomes" id="UP000594262"/>
    </source>
</evidence>
<keyword evidence="11 13" id="KW-0472">Membrane</keyword>
<evidence type="ECO:0008006" key="16">
    <source>
        <dbReference type="Google" id="ProtNLM"/>
    </source>
</evidence>
<evidence type="ECO:0000256" key="6">
    <source>
        <dbReference type="ARBA" id="ARBA00022816"/>
    </source>
</evidence>
<dbReference type="Proteomes" id="UP000594262">
    <property type="component" value="Unplaced"/>
</dbReference>
<keyword evidence="9" id="KW-0811">Translocation</keyword>
<feature type="transmembrane region" description="Helical" evidence="13">
    <location>
        <begin position="59"/>
        <end position="85"/>
    </location>
</feature>
<evidence type="ECO:0000313" key="14">
    <source>
        <dbReference type="EnsemblMetazoa" id="CLYHEMP022585.1"/>
    </source>
</evidence>
<evidence type="ECO:0000256" key="11">
    <source>
        <dbReference type="ARBA" id="ARBA00023136"/>
    </source>
</evidence>
<keyword evidence="10" id="KW-0906">Nuclear pore complex</keyword>
<dbReference type="GO" id="GO:0031965">
    <property type="term" value="C:nuclear membrane"/>
    <property type="evidence" value="ECO:0007669"/>
    <property type="project" value="UniProtKB-SubCell"/>
</dbReference>
<feature type="transmembrane region" description="Helical" evidence="13">
    <location>
        <begin position="21"/>
        <end position="39"/>
    </location>
</feature>
<protein>
    <recommendedName>
        <fullName evidence="16">Nucleoporin NDC1</fullName>
    </recommendedName>
</protein>
<feature type="transmembrane region" description="Helical" evidence="13">
    <location>
        <begin position="138"/>
        <end position="156"/>
    </location>
</feature>
<accession>A0A7M5XFP0</accession>
<keyword evidence="7" id="KW-0653">Protein transport</keyword>
<keyword evidence="15" id="KW-1185">Reference proteome</keyword>
<dbReference type="GO" id="GO:0015031">
    <property type="term" value="P:protein transport"/>
    <property type="evidence" value="ECO:0007669"/>
    <property type="project" value="UniProtKB-KW"/>
</dbReference>
<dbReference type="PANTHER" id="PTHR13269:SF6">
    <property type="entry name" value="NUCLEOPORIN NDC1"/>
    <property type="match status" value="1"/>
</dbReference>
<feature type="transmembrane region" description="Helical" evidence="13">
    <location>
        <begin position="238"/>
        <end position="260"/>
    </location>
</feature>
<evidence type="ECO:0000256" key="5">
    <source>
        <dbReference type="ARBA" id="ARBA00022692"/>
    </source>
</evidence>
<comment type="subcellular location">
    <subcellularLocation>
        <location evidence="1">Nucleus membrane</location>
        <topology evidence="1">Multi-pass membrane protein</topology>
    </subcellularLocation>
    <subcellularLocation>
        <location evidence="2">Nucleus</location>
        <location evidence="2">Nuclear pore complex</location>
    </subcellularLocation>
</comment>
<keyword evidence="12" id="KW-0539">Nucleus</keyword>
<evidence type="ECO:0000256" key="9">
    <source>
        <dbReference type="ARBA" id="ARBA00023010"/>
    </source>
</evidence>
<dbReference type="OrthoDB" id="67850at2759"/>
<dbReference type="PANTHER" id="PTHR13269">
    <property type="entry name" value="NUCLEOPORIN NDC1"/>
    <property type="match status" value="1"/>
</dbReference>
<feature type="transmembrane region" description="Helical" evidence="13">
    <location>
        <begin position="106"/>
        <end position="126"/>
    </location>
</feature>
<reference evidence="14" key="1">
    <citation type="submission" date="2021-01" db="UniProtKB">
        <authorList>
            <consortium name="EnsemblMetazoa"/>
        </authorList>
    </citation>
    <scope>IDENTIFICATION</scope>
</reference>
<keyword evidence="6" id="KW-0509">mRNA transport</keyword>
<evidence type="ECO:0000256" key="1">
    <source>
        <dbReference type="ARBA" id="ARBA00004232"/>
    </source>
</evidence>
<evidence type="ECO:0000256" key="7">
    <source>
        <dbReference type="ARBA" id="ARBA00022927"/>
    </source>
</evidence>
<dbReference type="EnsemblMetazoa" id="CLYHEMT022585.1">
    <property type="protein sequence ID" value="CLYHEMP022585.1"/>
    <property type="gene ID" value="CLYHEMG022585"/>
</dbReference>
<dbReference type="GO" id="GO:0006999">
    <property type="term" value="P:nuclear pore organization"/>
    <property type="evidence" value="ECO:0007669"/>
    <property type="project" value="TreeGrafter"/>
</dbReference>
<evidence type="ECO:0000256" key="8">
    <source>
        <dbReference type="ARBA" id="ARBA00022989"/>
    </source>
</evidence>
<dbReference type="GO" id="GO:0070762">
    <property type="term" value="C:nuclear pore transmembrane ring"/>
    <property type="evidence" value="ECO:0007669"/>
    <property type="project" value="TreeGrafter"/>
</dbReference>
<dbReference type="InterPro" id="IPR019049">
    <property type="entry name" value="Nucleoporin_prot_Ndc1/Nup"/>
</dbReference>
<evidence type="ECO:0000256" key="12">
    <source>
        <dbReference type="ARBA" id="ARBA00023242"/>
    </source>
</evidence>
<dbReference type="GO" id="GO:0030674">
    <property type="term" value="F:protein-macromolecule adaptor activity"/>
    <property type="evidence" value="ECO:0007669"/>
    <property type="project" value="TreeGrafter"/>
</dbReference>
<name>A0A7M5XFP0_9CNID</name>
<keyword evidence="5 13" id="KW-0812">Transmembrane</keyword>
<evidence type="ECO:0000256" key="3">
    <source>
        <dbReference type="ARBA" id="ARBA00005760"/>
    </source>
</evidence>
<sequence>MASQQKTDISTEEFSWRSFACGIWMLIVVPPSICMYLMLSNFSLWSPLAMFSGTLSTIFSLKALVICMLLQVTSLISITAHKRLIHVHSQIRKSSLLMHILRPNQLLTIIYFNLCTILFTLVLSCIQDSIDSAYWSRSFMVSLSLFIGSFYGINYFTDERYKVKFPTIQQKKLFQIKKIILPSLKESLAMSMNALKIFIPLHIASNVLPKSLLLLFTDFSYSGSLLANSILLFCDVSMIWSCLLTSTLVLFVLIFSNNLLHVFYSQHLQLPLDAMLLENQGKTLSDCMVHPNIILKHLAFMDFCFISKLEGSRRSKMFELSLPGNQPHLWNKSSLQCLQEFEKQRMSIQNECEHKEMGKRQQQQQLPAPKNLASQELFSPVKNATTSVSSPDFNSKIQTNIVNSQQNIQRGRLFENLQIIIWAIEGLCNLVACSLTEDTYGVVQKTVPSIVSELLSLLESCETFTKLTVTQQAISNDTKSMELSQKEMVDATSLKIALKSGLYTITSTFKHHTTALRLSGEHKKRLLAFLEYDE</sequence>
<dbReference type="GeneID" id="136817630"/>
<comment type="similarity">
    <text evidence="3">Belongs to the NDC1 family.</text>
</comment>
<keyword evidence="4" id="KW-0813">Transport</keyword>
<organism evidence="14 15">
    <name type="scientific">Clytia hemisphaerica</name>
    <dbReference type="NCBI Taxonomy" id="252671"/>
    <lineage>
        <taxon>Eukaryota</taxon>
        <taxon>Metazoa</taxon>
        <taxon>Cnidaria</taxon>
        <taxon>Hydrozoa</taxon>
        <taxon>Hydroidolina</taxon>
        <taxon>Leptothecata</taxon>
        <taxon>Obeliida</taxon>
        <taxon>Clytiidae</taxon>
        <taxon>Clytia</taxon>
    </lineage>
</organism>
<evidence type="ECO:0000256" key="4">
    <source>
        <dbReference type="ARBA" id="ARBA00022448"/>
    </source>
</evidence>
<proteinExistence type="inferred from homology"/>
<dbReference type="AlphaFoldDB" id="A0A7M5XFP0"/>
<evidence type="ECO:0000256" key="2">
    <source>
        <dbReference type="ARBA" id="ARBA00004567"/>
    </source>
</evidence>
<dbReference type="GO" id="GO:0051028">
    <property type="term" value="P:mRNA transport"/>
    <property type="evidence" value="ECO:0007669"/>
    <property type="project" value="UniProtKB-KW"/>
</dbReference>
<dbReference type="Pfam" id="PF09531">
    <property type="entry name" value="Ndc1_Nup"/>
    <property type="match status" value="2"/>
</dbReference>
<dbReference type="RefSeq" id="XP_066930052.1">
    <property type="nucleotide sequence ID" value="XM_067073951.1"/>
</dbReference>
<keyword evidence="8 13" id="KW-1133">Transmembrane helix</keyword>
<evidence type="ECO:0000256" key="13">
    <source>
        <dbReference type="SAM" id="Phobius"/>
    </source>
</evidence>
<evidence type="ECO:0000256" key="10">
    <source>
        <dbReference type="ARBA" id="ARBA00023132"/>
    </source>
</evidence>